<dbReference type="EMBL" id="BLXT01004211">
    <property type="protein sequence ID" value="GFO10729.1"/>
    <property type="molecule type" value="Genomic_DNA"/>
</dbReference>
<dbReference type="AlphaFoldDB" id="A0AAV4ASE9"/>
<name>A0AAV4ASE9_9GAST</name>
<dbReference type="Proteomes" id="UP000735302">
    <property type="component" value="Unassembled WGS sequence"/>
</dbReference>
<proteinExistence type="predicted"/>
<evidence type="ECO:0000313" key="2">
    <source>
        <dbReference type="Proteomes" id="UP000735302"/>
    </source>
</evidence>
<protein>
    <submittedName>
        <fullName evidence="1">Choline transporter-like protein 1</fullName>
    </submittedName>
</protein>
<sequence length="293" mass="32516">MAMLQESGETPMDCGDALPQQCDFMLLAPSGQVVGSGFEPATKDHRSHYSVFTNHCAIKIFVAAFSGSEGDPFRLVYGYDSFGNTCDADNSGKVIPGVRYAGWNLKGRPYLFFMNIRDPDHSLRICVNTCPEMDIRSPKILFEFSQQTGSLLCRYDLGLGFYTFANRTLHGPCPVLPIYKSEPLLNRCIPRNLTTIEDWLETNIANNIIAYLNKSNIFQKALRDLYDSWNIIIALCFLAVGRLASMRKMAGSLLTARQRISSTPRIHQAPVIGPGLFRLGGSRGGKEIRGNSS</sequence>
<accession>A0AAV4ASE9</accession>
<evidence type="ECO:0000313" key="1">
    <source>
        <dbReference type="EMBL" id="GFO10729.1"/>
    </source>
</evidence>
<comment type="caution">
    <text evidence="1">The sequence shown here is derived from an EMBL/GenBank/DDBJ whole genome shotgun (WGS) entry which is preliminary data.</text>
</comment>
<organism evidence="1 2">
    <name type="scientific">Plakobranchus ocellatus</name>
    <dbReference type="NCBI Taxonomy" id="259542"/>
    <lineage>
        <taxon>Eukaryota</taxon>
        <taxon>Metazoa</taxon>
        <taxon>Spiralia</taxon>
        <taxon>Lophotrochozoa</taxon>
        <taxon>Mollusca</taxon>
        <taxon>Gastropoda</taxon>
        <taxon>Heterobranchia</taxon>
        <taxon>Euthyneura</taxon>
        <taxon>Panpulmonata</taxon>
        <taxon>Sacoglossa</taxon>
        <taxon>Placobranchoidea</taxon>
        <taxon>Plakobranchidae</taxon>
        <taxon>Plakobranchus</taxon>
    </lineage>
</organism>
<gene>
    <name evidence="1" type="ORF">PoB_003723400</name>
</gene>
<keyword evidence="2" id="KW-1185">Reference proteome</keyword>
<reference evidence="1 2" key="1">
    <citation type="journal article" date="2021" name="Elife">
        <title>Chloroplast acquisition without the gene transfer in kleptoplastic sea slugs, Plakobranchus ocellatus.</title>
        <authorList>
            <person name="Maeda T."/>
            <person name="Takahashi S."/>
            <person name="Yoshida T."/>
            <person name="Shimamura S."/>
            <person name="Takaki Y."/>
            <person name="Nagai Y."/>
            <person name="Toyoda A."/>
            <person name="Suzuki Y."/>
            <person name="Arimoto A."/>
            <person name="Ishii H."/>
            <person name="Satoh N."/>
            <person name="Nishiyama T."/>
            <person name="Hasebe M."/>
            <person name="Maruyama T."/>
            <person name="Minagawa J."/>
            <person name="Obokata J."/>
            <person name="Shigenobu S."/>
        </authorList>
    </citation>
    <scope>NUCLEOTIDE SEQUENCE [LARGE SCALE GENOMIC DNA]</scope>
</reference>